<gene>
    <name evidence="2" type="ORF">SAMN05660461_6222</name>
</gene>
<organism evidence="2 3">
    <name type="scientific">Chitinophaga ginsengisegetis</name>
    <dbReference type="NCBI Taxonomy" id="393003"/>
    <lineage>
        <taxon>Bacteria</taxon>
        <taxon>Pseudomonadati</taxon>
        <taxon>Bacteroidota</taxon>
        <taxon>Chitinophagia</taxon>
        <taxon>Chitinophagales</taxon>
        <taxon>Chitinophagaceae</taxon>
        <taxon>Chitinophaga</taxon>
    </lineage>
</organism>
<feature type="chain" id="PRO_5012730440" description="YARHG domain-containing protein" evidence="1">
    <location>
        <begin position="34"/>
        <end position="132"/>
    </location>
</feature>
<reference evidence="2 3" key="1">
    <citation type="submission" date="2017-02" db="EMBL/GenBank/DDBJ databases">
        <authorList>
            <person name="Peterson S.W."/>
        </authorList>
    </citation>
    <scope>NUCLEOTIDE SEQUENCE [LARGE SCALE GENOMIC DNA]</scope>
    <source>
        <strain evidence="2 3">DSM 18108</strain>
    </source>
</reference>
<accession>A0A1T5PCH2</accession>
<sequence>MENKIKRRLKWNTVTKTMAVLLIGLLGSLSIHAQTLPPPRPNPPGPVLSVYEREFNYGYEEGAKFAGRKDRANYEYFLRRYYDGIRMYPENDDFYRGRFEGLTYGWMENQPEPDLTLYRKLKEALERDRTDP</sequence>
<feature type="signal peptide" evidence="1">
    <location>
        <begin position="1"/>
        <end position="33"/>
    </location>
</feature>
<evidence type="ECO:0000313" key="3">
    <source>
        <dbReference type="Proteomes" id="UP000190166"/>
    </source>
</evidence>
<dbReference type="EMBL" id="FUZZ01000006">
    <property type="protein sequence ID" value="SKD10313.1"/>
    <property type="molecule type" value="Genomic_DNA"/>
</dbReference>
<evidence type="ECO:0008006" key="4">
    <source>
        <dbReference type="Google" id="ProtNLM"/>
    </source>
</evidence>
<name>A0A1T5PCH2_9BACT</name>
<dbReference type="Proteomes" id="UP000190166">
    <property type="component" value="Unassembled WGS sequence"/>
</dbReference>
<keyword evidence="1" id="KW-0732">Signal</keyword>
<protein>
    <recommendedName>
        <fullName evidence="4">YARHG domain-containing protein</fullName>
    </recommendedName>
</protein>
<proteinExistence type="predicted"/>
<evidence type="ECO:0000256" key="1">
    <source>
        <dbReference type="SAM" id="SignalP"/>
    </source>
</evidence>
<evidence type="ECO:0000313" key="2">
    <source>
        <dbReference type="EMBL" id="SKD10313.1"/>
    </source>
</evidence>
<dbReference type="AlphaFoldDB" id="A0A1T5PCH2"/>
<dbReference type="RefSeq" id="WP_079473455.1">
    <property type="nucleotide sequence ID" value="NZ_FUZZ01000006.1"/>
</dbReference>
<keyword evidence="3" id="KW-1185">Reference proteome</keyword>